<reference evidence="1" key="1">
    <citation type="submission" date="2023-10" db="EMBL/GenBank/DDBJ databases">
        <authorList>
            <person name="Rodriguez Cubillos JULIANA M."/>
            <person name="De Vega J."/>
        </authorList>
    </citation>
    <scope>NUCLEOTIDE SEQUENCE</scope>
</reference>
<evidence type="ECO:0000313" key="1">
    <source>
        <dbReference type="EMBL" id="CAJ2640669.1"/>
    </source>
</evidence>
<keyword evidence="2" id="KW-1185">Reference proteome</keyword>
<gene>
    <name evidence="1" type="ORF">MILVUS5_LOCUS10475</name>
</gene>
<dbReference type="EMBL" id="CASHSV030000024">
    <property type="protein sequence ID" value="CAJ2640669.1"/>
    <property type="molecule type" value="Genomic_DNA"/>
</dbReference>
<protein>
    <submittedName>
        <fullName evidence="1">Uncharacterized protein</fullName>
    </submittedName>
</protein>
<organism evidence="1 2">
    <name type="scientific">Trifolium pratense</name>
    <name type="common">Red clover</name>
    <dbReference type="NCBI Taxonomy" id="57577"/>
    <lineage>
        <taxon>Eukaryota</taxon>
        <taxon>Viridiplantae</taxon>
        <taxon>Streptophyta</taxon>
        <taxon>Embryophyta</taxon>
        <taxon>Tracheophyta</taxon>
        <taxon>Spermatophyta</taxon>
        <taxon>Magnoliopsida</taxon>
        <taxon>eudicotyledons</taxon>
        <taxon>Gunneridae</taxon>
        <taxon>Pentapetalae</taxon>
        <taxon>rosids</taxon>
        <taxon>fabids</taxon>
        <taxon>Fabales</taxon>
        <taxon>Fabaceae</taxon>
        <taxon>Papilionoideae</taxon>
        <taxon>50 kb inversion clade</taxon>
        <taxon>NPAAA clade</taxon>
        <taxon>Hologalegina</taxon>
        <taxon>IRL clade</taxon>
        <taxon>Trifolieae</taxon>
        <taxon>Trifolium</taxon>
    </lineage>
</organism>
<evidence type="ECO:0000313" key="2">
    <source>
        <dbReference type="Proteomes" id="UP001177021"/>
    </source>
</evidence>
<sequence>MESEFPLELQSETFKVLSSNDDTAMETLFTNLYNNNNQHHQNQNRSKSLTFLQCCKHHHPDLLMIKLFYLLTSSPQIPTRTNAARALNFINPAHLWPKLRPQAQSRLQAHFIKYLTSETSIHVLRLASLILSQTISVIYQNQNQNQNHQHWKEILDFLFSSVNSNDEKLLEFSLLVFASLSQDCRLNLSKYLNDAVKVLHSSFLSSLANSTNPNVQVASFGAVVNLIQFFSEPSLFHELLRAMMVAVFSLLHGYEKSYFKTAFGELIKLVSAEPCLLKPYMSDMVLDSLQIAENNGVSNETRRLAFELVMAMTELKECDQMMMNLPYETVVRLFIVPVKTLILSVEDKLDKEEKGKGVTDGENEKVVDGDDDDVYEFGIKCLKKLCVSFEERKVVDVCYELLMKHYLDSADWKMRHAGITLLTVIAKEFSDEMVLMENFLGEMVTKILKLFQDSHVQVRLAAFTLMEMPINFVQAAQILYHHRFVHAFTIALGSDQDNKVKEQVASAMLFFLKNTLPDSLALFPNVDTLMNKLLSMIKDKGNAKQRSIALSTFNLVAQRCHEVVHKYFANYLLILLEACSDRSSEIKEEAARGIRICAEFGSPSFKPFINMILSELSNLMKDPSRSISENAKACDVAVSAIGRICECHRDSIDRSLIVPVWLSFLPLKDDLVEAKIMHDQLCLMVGRLDKDLLGPGNQNLVKIITVFLEVIEKGDKLATTQTINHINNLLRQFGQNIPPSVFETILLSLNPQQRELLLPFVSSF</sequence>
<proteinExistence type="predicted"/>
<comment type="caution">
    <text evidence="1">The sequence shown here is derived from an EMBL/GenBank/DDBJ whole genome shotgun (WGS) entry which is preliminary data.</text>
</comment>
<dbReference type="Proteomes" id="UP001177021">
    <property type="component" value="Unassembled WGS sequence"/>
</dbReference>
<accession>A0ACB0J7X9</accession>
<name>A0ACB0J7X9_TRIPR</name>